<proteinExistence type="predicted"/>
<comment type="caution">
    <text evidence="1">The sequence shown here is derived from an EMBL/GenBank/DDBJ whole genome shotgun (WGS) entry which is preliminary data.</text>
</comment>
<protein>
    <submittedName>
        <fullName evidence="1">Uncharacterized protein</fullName>
    </submittedName>
</protein>
<dbReference type="GeneID" id="94432043"/>
<keyword evidence="2" id="KW-1185">Reference proteome</keyword>
<accession>A0A2C6K7V3</accession>
<evidence type="ECO:0000313" key="1">
    <source>
        <dbReference type="EMBL" id="PHJ17470.1"/>
    </source>
</evidence>
<dbReference type="Proteomes" id="UP000221165">
    <property type="component" value="Unassembled WGS sequence"/>
</dbReference>
<dbReference type="EMBL" id="MIGC01004945">
    <property type="protein sequence ID" value="PHJ17470.1"/>
    <property type="molecule type" value="Genomic_DNA"/>
</dbReference>
<sequence>MPSSGKRLLEKSFAIVSDRAGRGGAWTYPHVSVGVPVTYYACVWAVVQELICVTILC</sequence>
<dbReference type="AlphaFoldDB" id="A0A2C6K7V3"/>
<evidence type="ECO:0000313" key="2">
    <source>
        <dbReference type="Proteomes" id="UP000221165"/>
    </source>
</evidence>
<organism evidence="1 2">
    <name type="scientific">Cystoisospora suis</name>
    <dbReference type="NCBI Taxonomy" id="483139"/>
    <lineage>
        <taxon>Eukaryota</taxon>
        <taxon>Sar</taxon>
        <taxon>Alveolata</taxon>
        <taxon>Apicomplexa</taxon>
        <taxon>Conoidasida</taxon>
        <taxon>Coccidia</taxon>
        <taxon>Eucoccidiorida</taxon>
        <taxon>Eimeriorina</taxon>
        <taxon>Sarcocystidae</taxon>
        <taxon>Cystoisospora</taxon>
    </lineage>
</organism>
<gene>
    <name evidence="1" type="ORF">CSUI_008707</name>
</gene>
<dbReference type="VEuPathDB" id="ToxoDB:CSUI_008707"/>
<dbReference type="RefSeq" id="XP_067919191.1">
    <property type="nucleotide sequence ID" value="XM_068068832.1"/>
</dbReference>
<name>A0A2C6K7V3_9APIC</name>
<reference evidence="1 2" key="1">
    <citation type="journal article" date="2017" name="Int. J. Parasitol.">
        <title>The genome of the protozoan parasite Cystoisospora suis and a reverse vaccinology approach to identify vaccine candidates.</title>
        <authorList>
            <person name="Palmieri N."/>
            <person name="Shrestha A."/>
            <person name="Ruttkowski B."/>
            <person name="Beck T."/>
            <person name="Vogl C."/>
            <person name="Tomley F."/>
            <person name="Blake D.P."/>
            <person name="Joachim A."/>
        </authorList>
    </citation>
    <scope>NUCLEOTIDE SEQUENCE [LARGE SCALE GENOMIC DNA]</scope>
    <source>
        <strain evidence="1 2">Wien I</strain>
    </source>
</reference>